<protein>
    <recommendedName>
        <fullName evidence="1">FKB95-like N-terminal Kelch domain-containing protein</fullName>
    </recommendedName>
</protein>
<dbReference type="SUPFAM" id="SSF117281">
    <property type="entry name" value="Kelch motif"/>
    <property type="match status" value="1"/>
</dbReference>
<organism evidence="2 3">
    <name type="scientific">Brassica oleracea var. oleracea</name>
    <dbReference type="NCBI Taxonomy" id="109376"/>
    <lineage>
        <taxon>Eukaryota</taxon>
        <taxon>Viridiplantae</taxon>
        <taxon>Streptophyta</taxon>
        <taxon>Embryophyta</taxon>
        <taxon>Tracheophyta</taxon>
        <taxon>Spermatophyta</taxon>
        <taxon>Magnoliopsida</taxon>
        <taxon>eudicotyledons</taxon>
        <taxon>Gunneridae</taxon>
        <taxon>Pentapetalae</taxon>
        <taxon>rosids</taxon>
        <taxon>malvids</taxon>
        <taxon>Brassicales</taxon>
        <taxon>Brassicaceae</taxon>
        <taxon>Brassiceae</taxon>
        <taxon>Brassica</taxon>
    </lineage>
</organism>
<dbReference type="EnsemblPlants" id="Bo01031s050.1">
    <property type="protein sequence ID" value="Bo01031s050.1"/>
    <property type="gene ID" value="Bo01031s050"/>
</dbReference>
<evidence type="ECO:0000313" key="2">
    <source>
        <dbReference type="EnsemblPlants" id="Bo01031s050.1"/>
    </source>
</evidence>
<dbReference type="Proteomes" id="UP000032141">
    <property type="component" value="Unassembled WGS sequence"/>
</dbReference>
<dbReference type="PANTHER" id="PTHR24414">
    <property type="entry name" value="F-BOX/KELCH-REPEAT PROTEIN SKIP4"/>
    <property type="match status" value="1"/>
</dbReference>
<dbReference type="eggNOG" id="KOG1072">
    <property type="taxonomic scope" value="Eukaryota"/>
</dbReference>
<dbReference type="OMA" id="NIEMANY"/>
<dbReference type="InterPro" id="IPR057499">
    <property type="entry name" value="Kelch_FKB95"/>
</dbReference>
<dbReference type="InterPro" id="IPR050354">
    <property type="entry name" value="F-box/kelch-repeat_ARATH"/>
</dbReference>
<sequence>MNSVSEPSEIEEKNFNPSLSLFSLPEDIVLNCIAQFSNYSRRLSWYTLWLKPNQTLTNDLEKKEKSTGNALLVAIPSSYCQRLPTFMCMVGSELYAINNYGYPSFDLWVKKSENGNWLADVPKMTVARDNAIAGILDGKIYVMGGFSIYESKNWAEVYDTKTQTWESLPDPGVQLRSLYYNEKHNCWTRVNGLSVLERHCRGNIEMANYGGKLLMIWEKVVHTCHCYDEKNIWCALIAFEIRNGDEEVWGNFTSHQQDGYHNHRKAYELLPPSTAKHSYTDGDVNLEKASWGRQSPYLIWVLSSNRRPGIRHSTFESLYLGLSSQSIASGFLRFWDSLNFKKHREFVRIAVLFLDEKVNSVIHGFTPVGRANHYMPSLKADSIVKVDRFEVARCSK</sequence>
<dbReference type="Gene3D" id="2.120.10.80">
    <property type="entry name" value="Kelch-type beta propeller"/>
    <property type="match status" value="1"/>
</dbReference>
<reference evidence="2" key="2">
    <citation type="submission" date="2015-06" db="UniProtKB">
        <authorList>
            <consortium name="EnsemblPlants"/>
        </authorList>
    </citation>
    <scope>IDENTIFICATION</scope>
</reference>
<evidence type="ECO:0000313" key="3">
    <source>
        <dbReference type="Proteomes" id="UP000032141"/>
    </source>
</evidence>
<dbReference type="PANTHER" id="PTHR24414:SF116">
    <property type="entry name" value="F-BOX DOMAIN-CONTAINING PROTEIN"/>
    <property type="match status" value="1"/>
</dbReference>
<reference evidence="2" key="1">
    <citation type="journal article" date="2014" name="Genome Biol.">
        <title>Transcriptome and methylome profiling reveals relics of genome dominance in the mesopolyploid Brassica oleracea.</title>
        <authorList>
            <person name="Parkin I.A."/>
            <person name="Koh C."/>
            <person name="Tang H."/>
            <person name="Robinson S.J."/>
            <person name="Kagale S."/>
            <person name="Clarke W.E."/>
            <person name="Town C.D."/>
            <person name="Nixon J."/>
            <person name="Krishnakumar V."/>
            <person name="Bidwell S.L."/>
            <person name="Denoeud F."/>
            <person name="Belcram H."/>
            <person name="Links M.G."/>
            <person name="Just J."/>
            <person name="Clarke C."/>
            <person name="Bender T."/>
            <person name="Huebert T."/>
            <person name="Mason A.S."/>
            <person name="Pires J.C."/>
            <person name="Barker G."/>
            <person name="Moore J."/>
            <person name="Walley P.G."/>
            <person name="Manoli S."/>
            <person name="Batley J."/>
            <person name="Edwards D."/>
            <person name="Nelson M.N."/>
            <person name="Wang X."/>
            <person name="Paterson A.H."/>
            <person name="King G."/>
            <person name="Bancroft I."/>
            <person name="Chalhoub B."/>
            <person name="Sharpe A.G."/>
        </authorList>
    </citation>
    <scope>NUCLEOTIDE SEQUENCE [LARGE SCALE GENOMIC DNA]</scope>
    <source>
        <strain evidence="2">cv. TO1000</strain>
    </source>
</reference>
<dbReference type="HOGENOM" id="CLU_697101_0_0_1"/>
<keyword evidence="3" id="KW-1185">Reference proteome</keyword>
<dbReference type="eggNOG" id="KOG0987">
    <property type="taxonomic scope" value="Eukaryota"/>
</dbReference>
<name>A0A0D2ZT38_BRAOL</name>
<dbReference type="Gramene" id="Bo01031s050.1">
    <property type="protein sequence ID" value="Bo01031s050.1"/>
    <property type="gene ID" value="Bo01031s050"/>
</dbReference>
<evidence type="ECO:0000259" key="1">
    <source>
        <dbReference type="Pfam" id="PF25210"/>
    </source>
</evidence>
<feature type="domain" description="FKB95-like N-terminal Kelch" evidence="1">
    <location>
        <begin position="45"/>
        <end position="179"/>
    </location>
</feature>
<dbReference type="Pfam" id="PF25210">
    <property type="entry name" value="Kelch_FKB95"/>
    <property type="match status" value="1"/>
</dbReference>
<dbReference type="AlphaFoldDB" id="A0A0D2ZT38"/>
<dbReference type="InterPro" id="IPR015915">
    <property type="entry name" value="Kelch-typ_b-propeller"/>
</dbReference>
<proteinExistence type="predicted"/>
<accession>A0A0D2ZT38</accession>